<keyword evidence="3" id="KW-1185">Reference proteome</keyword>
<proteinExistence type="predicted"/>
<dbReference type="RefSeq" id="WP_263997919.1">
    <property type="nucleotide sequence ID" value="NZ_JACKVK010000011.1"/>
</dbReference>
<gene>
    <name evidence="2" type="ORF">H7K45_20980</name>
</gene>
<dbReference type="Proteomes" id="UP001141629">
    <property type="component" value="Unassembled WGS sequence"/>
</dbReference>
<evidence type="ECO:0000313" key="3">
    <source>
        <dbReference type="Proteomes" id="UP001141629"/>
    </source>
</evidence>
<protein>
    <submittedName>
        <fullName evidence="2">Uncharacterized protein</fullName>
    </submittedName>
</protein>
<organism evidence="2 3">
    <name type="scientific">Mycobacterium yunnanensis</name>
    <dbReference type="NCBI Taxonomy" id="368477"/>
    <lineage>
        <taxon>Bacteria</taxon>
        <taxon>Bacillati</taxon>
        <taxon>Actinomycetota</taxon>
        <taxon>Actinomycetes</taxon>
        <taxon>Mycobacteriales</taxon>
        <taxon>Mycobacteriaceae</taxon>
        <taxon>Mycobacterium</taxon>
    </lineage>
</organism>
<reference evidence="2" key="2">
    <citation type="journal article" date="2022" name="BMC Genomics">
        <title>Comparative genome analysis of mycobacteria focusing on tRNA and non-coding RNA.</title>
        <authorList>
            <person name="Behra P.R.K."/>
            <person name="Pettersson B.M.F."/>
            <person name="Ramesh M."/>
            <person name="Das S."/>
            <person name="Dasgupta S."/>
            <person name="Kirsebom L.A."/>
        </authorList>
    </citation>
    <scope>NUCLEOTIDE SEQUENCE</scope>
    <source>
        <strain evidence="2">DSM 44838</strain>
    </source>
</reference>
<evidence type="ECO:0000313" key="2">
    <source>
        <dbReference type="EMBL" id="MCV7423031.1"/>
    </source>
</evidence>
<feature type="region of interest" description="Disordered" evidence="1">
    <location>
        <begin position="67"/>
        <end position="97"/>
    </location>
</feature>
<feature type="compositionally biased region" description="Pro residues" evidence="1">
    <location>
        <begin position="70"/>
        <end position="97"/>
    </location>
</feature>
<sequence>MKGTNRVDFTIDFALTSGDFGGTTGAAPSNHYTGTIDQSGSASGTTVNNAGVTNGWTIGGGFKCIGRAPAPQPKADPVPISDPGPAAPAPAPVPVEKPPTDAVRMLIVRRVLDVQVTVSSIANIAGQCTYDAREVNGVGVPVSRTFDLAPRGSTTLTFLAPLLGQTYRVVVACQGDFKGQNVEFGRAEQDVSG</sequence>
<dbReference type="AlphaFoldDB" id="A0A9X2Z5Z0"/>
<name>A0A9X2Z5Z0_9MYCO</name>
<dbReference type="EMBL" id="JACKVK010000011">
    <property type="protein sequence ID" value="MCV7423031.1"/>
    <property type="molecule type" value="Genomic_DNA"/>
</dbReference>
<accession>A0A9X2Z5Z0</accession>
<evidence type="ECO:0000256" key="1">
    <source>
        <dbReference type="SAM" id="MobiDB-lite"/>
    </source>
</evidence>
<reference evidence="2" key="1">
    <citation type="submission" date="2020-07" db="EMBL/GenBank/DDBJ databases">
        <authorList>
            <person name="Pettersson B.M.F."/>
            <person name="Behra P.R.K."/>
            <person name="Ramesh M."/>
            <person name="Das S."/>
            <person name="Dasgupta S."/>
            <person name="Kirsebom L.A."/>
        </authorList>
    </citation>
    <scope>NUCLEOTIDE SEQUENCE</scope>
    <source>
        <strain evidence="2">DSM 44838</strain>
    </source>
</reference>
<comment type="caution">
    <text evidence="2">The sequence shown here is derived from an EMBL/GenBank/DDBJ whole genome shotgun (WGS) entry which is preliminary data.</text>
</comment>